<dbReference type="InterPro" id="IPR051167">
    <property type="entry name" value="Prolyl_oligopep/macrocyclase"/>
</dbReference>
<reference evidence="8 9" key="1">
    <citation type="submission" date="2020-08" db="EMBL/GenBank/DDBJ databases">
        <title>Genomic Encyclopedia of Type Strains, Phase IV (KMG-IV): sequencing the most valuable type-strain genomes for metagenomic binning, comparative biology and taxonomic classification.</title>
        <authorList>
            <person name="Goeker M."/>
        </authorList>
    </citation>
    <scope>NUCLEOTIDE SEQUENCE [LARGE SCALE GENOMIC DNA]</scope>
    <source>
        <strain evidence="8 9">DSM 103733</strain>
    </source>
</reference>
<keyword evidence="5" id="KW-0720">Serine protease</keyword>
<keyword evidence="4 8" id="KW-0378">Hydrolase</keyword>
<evidence type="ECO:0000259" key="6">
    <source>
        <dbReference type="Pfam" id="PF00326"/>
    </source>
</evidence>
<feature type="domain" description="Peptidase S9 prolyl oligopeptidase catalytic" evidence="6">
    <location>
        <begin position="451"/>
        <end position="664"/>
    </location>
</feature>
<dbReference type="PANTHER" id="PTHR42881:SF2">
    <property type="entry name" value="PROLYL ENDOPEPTIDASE"/>
    <property type="match status" value="1"/>
</dbReference>
<evidence type="ECO:0000259" key="7">
    <source>
        <dbReference type="Pfam" id="PF02897"/>
    </source>
</evidence>
<dbReference type="Gene3D" id="2.130.10.120">
    <property type="entry name" value="Prolyl oligopeptidase, N-terminal domain"/>
    <property type="match status" value="1"/>
</dbReference>
<dbReference type="InterPro" id="IPR023302">
    <property type="entry name" value="Pept_S9A_N"/>
</dbReference>
<dbReference type="Proteomes" id="UP000538666">
    <property type="component" value="Unassembled WGS sequence"/>
</dbReference>
<evidence type="ECO:0000256" key="3">
    <source>
        <dbReference type="ARBA" id="ARBA00022670"/>
    </source>
</evidence>
<dbReference type="Pfam" id="PF02897">
    <property type="entry name" value="Peptidase_S9_N"/>
    <property type="match status" value="1"/>
</dbReference>
<dbReference type="OrthoDB" id="102223at2"/>
<dbReference type="SUPFAM" id="SSF50993">
    <property type="entry name" value="Peptidase/esterase 'gauge' domain"/>
    <property type="match status" value="1"/>
</dbReference>
<protein>
    <recommendedName>
        <fullName evidence="2">prolyl oligopeptidase</fullName>
        <ecNumber evidence="2">3.4.21.26</ecNumber>
    </recommendedName>
</protein>
<evidence type="ECO:0000313" key="9">
    <source>
        <dbReference type="Proteomes" id="UP000538666"/>
    </source>
</evidence>
<dbReference type="PRINTS" id="PR00862">
    <property type="entry name" value="PROLIGOPTASE"/>
</dbReference>
<comment type="caution">
    <text evidence="8">The sequence shown here is derived from an EMBL/GenBank/DDBJ whole genome shotgun (WGS) entry which is preliminary data.</text>
</comment>
<dbReference type="SUPFAM" id="SSF53474">
    <property type="entry name" value="alpha/beta-Hydrolases"/>
    <property type="match status" value="1"/>
</dbReference>
<evidence type="ECO:0000313" key="8">
    <source>
        <dbReference type="EMBL" id="MBB6143720.1"/>
    </source>
</evidence>
<dbReference type="InterPro" id="IPR029058">
    <property type="entry name" value="AB_hydrolase_fold"/>
</dbReference>
<evidence type="ECO:0000256" key="2">
    <source>
        <dbReference type="ARBA" id="ARBA00011897"/>
    </source>
</evidence>
<dbReference type="RefSeq" id="WP_050058684.1">
    <property type="nucleotide sequence ID" value="NZ_JACHEK010000003.1"/>
</dbReference>
<dbReference type="GO" id="GO:0005829">
    <property type="term" value="C:cytosol"/>
    <property type="evidence" value="ECO:0007669"/>
    <property type="project" value="TreeGrafter"/>
</dbReference>
<feature type="domain" description="Peptidase S9A N-terminal" evidence="7">
    <location>
        <begin position="12"/>
        <end position="393"/>
    </location>
</feature>
<dbReference type="GO" id="GO:0006508">
    <property type="term" value="P:proteolysis"/>
    <property type="evidence" value="ECO:0007669"/>
    <property type="project" value="UniProtKB-KW"/>
</dbReference>
<dbReference type="AlphaFoldDB" id="A0A841JRD7"/>
<evidence type="ECO:0000256" key="5">
    <source>
        <dbReference type="ARBA" id="ARBA00022825"/>
    </source>
</evidence>
<dbReference type="EC" id="3.4.21.26" evidence="2"/>
<dbReference type="PANTHER" id="PTHR42881">
    <property type="entry name" value="PROLYL ENDOPEPTIDASE"/>
    <property type="match status" value="1"/>
</dbReference>
<dbReference type="InterPro" id="IPR002470">
    <property type="entry name" value="Peptidase_S9A"/>
</dbReference>
<keyword evidence="9" id="KW-1185">Reference proteome</keyword>
<dbReference type="Pfam" id="PF00326">
    <property type="entry name" value="Peptidase_S9"/>
    <property type="match status" value="1"/>
</dbReference>
<sequence length="678" mass="76711">MPVASCRPAAITEVLHGETVIDPYRWLEDRSHPETDRWIREQQRFCDDYFAACSGLETFRTRVRNYLDVEVVDQPSRVDGRYFYRRRNRGEEQGSIYVRDIATGRERLLVDPSNQGPFTSVSIYRISAAGSLLAYELRRGGEDKTALCVVDVKSGQTLHDEREVGYERGFAFRPHEDGFYFCRETRTGAEEHTIRFHLFRQPGSGRIVFRVPRTEESRLILIADAVHLGAIWLHRSDSGIVTDFFIAPLSDEPQWIKLLSEKTPEHHPFIHQGRIFVWKNAEDGGSAVTELTRNGLELRTIIPKQRSVIRQLAIAKERIYANQFEGGIPSISCWTLSGEPLGVIDAPKDGSISLLASYSQHESNVFYTYESFDQPLTIFEYAADVKRSQIWHQRISTPVQTRAKTCRTSFQSRDSARIPLTLVLPDDSSQGRPRPAILTSYGGFGAPMTPQFSVLATIMRELGAVLAIAHIRGGGEFGKPWHEAGRRQNRQNGIDDFIAAAEWLCVHGITAPKRLAIFGGSNAGLLVAAAMTQRPDIFGAVLCIAPLLDMVRYEHFDLARRWKDEYGTVENEGDFRALYAYSPYHRVEKNVDYPPIMFVSGDKDDRCNPAHVRKMAARLQSLPSQRSPVIVDYSEERGHMPELPLSIRVEALARRIAFLCKELGVSQAEGVDYEEVCN</sequence>
<dbReference type="InterPro" id="IPR001375">
    <property type="entry name" value="Peptidase_S9_cat"/>
</dbReference>
<evidence type="ECO:0000256" key="1">
    <source>
        <dbReference type="ARBA" id="ARBA00001070"/>
    </source>
</evidence>
<accession>A0A841JRD7</accession>
<name>A0A841JRD7_9BACT</name>
<dbReference type="GO" id="GO:0070012">
    <property type="term" value="F:oligopeptidase activity"/>
    <property type="evidence" value="ECO:0007669"/>
    <property type="project" value="TreeGrafter"/>
</dbReference>
<dbReference type="GO" id="GO:0004252">
    <property type="term" value="F:serine-type endopeptidase activity"/>
    <property type="evidence" value="ECO:0007669"/>
    <property type="project" value="UniProtKB-EC"/>
</dbReference>
<comment type="catalytic activity">
    <reaction evidence="1">
        <text>Hydrolysis of Pro-|-Xaa &gt;&gt; Ala-|-Xaa in oligopeptides.</text>
        <dbReference type="EC" id="3.4.21.26"/>
    </reaction>
</comment>
<evidence type="ECO:0000256" key="4">
    <source>
        <dbReference type="ARBA" id="ARBA00022801"/>
    </source>
</evidence>
<organism evidence="8 9">
    <name type="scientific">Silvibacterium bohemicum</name>
    <dbReference type="NCBI Taxonomy" id="1577686"/>
    <lineage>
        <taxon>Bacteria</taxon>
        <taxon>Pseudomonadati</taxon>
        <taxon>Acidobacteriota</taxon>
        <taxon>Terriglobia</taxon>
        <taxon>Terriglobales</taxon>
        <taxon>Acidobacteriaceae</taxon>
        <taxon>Silvibacterium</taxon>
    </lineage>
</organism>
<dbReference type="EMBL" id="JACHEK010000003">
    <property type="protein sequence ID" value="MBB6143720.1"/>
    <property type="molecule type" value="Genomic_DNA"/>
</dbReference>
<gene>
    <name evidence="8" type="ORF">HNQ77_001669</name>
</gene>
<proteinExistence type="predicted"/>
<dbReference type="Gene3D" id="3.40.50.1820">
    <property type="entry name" value="alpha/beta hydrolase"/>
    <property type="match status" value="1"/>
</dbReference>
<keyword evidence="3" id="KW-0645">Protease</keyword>